<keyword evidence="3" id="KW-0732">Signal</keyword>
<organism evidence="5 6">
    <name type="scientific">Solimonas marina</name>
    <dbReference type="NCBI Taxonomy" id="2714601"/>
    <lineage>
        <taxon>Bacteria</taxon>
        <taxon>Pseudomonadati</taxon>
        <taxon>Pseudomonadota</taxon>
        <taxon>Gammaproteobacteria</taxon>
        <taxon>Nevskiales</taxon>
        <taxon>Nevskiaceae</taxon>
        <taxon>Solimonas</taxon>
    </lineage>
</organism>
<dbReference type="Gene3D" id="2.120.10.30">
    <property type="entry name" value="TolB, C-terminal domain"/>
    <property type="match status" value="1"/>
</dbReference>
<dbReference type="Pfam" id="PF07676">
    <property type="entry name" value="PD40"/>
    <property type="match status" value="1"/>
</dbReference>
<dbReference type="Pfam" id="PF00326">
    <property type="entry name" value="Peptidase_S9"/>
    <property type="match status" value="1"/>
</dbReference>
<feature type="domain" description="Peptidase S9 prolyl oligopeptidase catalytic" evidence="4">
    <location>
        <begin position="651"/>
        <end position="811"/>
    </location>
</feature>
<keyword evidence="2" id="KW-0720">Serine protease</keyword>
<evidence type="ECO:0000259" key="4">
    <source>
        <dbReference type="Pfam" id="PF00326"/>
    </source>
</evidence>
<gene>
    <name evidence="5" type="ORF">G7Y82_00635</name>
</gene>
<dbReference type="EMBL" id="JAAVXB010000001">
    <property type="protein sequence ID" value="NKF20801.1"/>
    <property type="molecule type" value="Genomic_DNA"/>
</dbReference>
<comment type="caution">
    <text evidence="5">The sequence shown here is derived from an EMBL/GenBank/DDBJ whole genome shotgun (WGS) entry which is preliminary data.</text>
</comment>
<proteinExistence type="predicted"/>
<name>A0A969W504_9GAMM</name>
<dbReference type="GO" id="GO:0006508">
    <property type="term" value="P:proteolysis"/>
    <property type="evidence" value="ECO:0007669"/>
    <property type="project" value="InterPro"/>
</dbReference>
<reference evidence="5" key="1">
    <citation type="submission" date="2020-03" db="EMBL/GenBank/DDBJ databases">
        <title>Solimonas marina sp. nov., isolated from deep seawater of the Pacific Ocean.</title>
        <authorList>
            <person name="Liu X."/>
            <person name="Lai Q."/>
            <person name="Sun F."/>
            <person name="Gai Y."/>
            <person name="Li G."/>
            <person name="Shao Z."/>
        </authorList>
    </citation>
    <scope>NUCLEOTIDE SEQUENCE</scope>
    <source>
        <strain evidence="5">C16B3</strain>
    </source>
</reference>
<dbReference type="InterPro" id="IPR011042">
    <property type="entry name" value="6-blade_b-propeller_TolB-like"/>
</dbReference>
<protein>
    <submittedName>
        <fullName evidence="5">S9 family peptidase</fullName>
    </submittedName>
</protein>
<evidence type="ECO:0000256" key="3">
    <source>
        <dbReference type="SAM" id="SignalP"/>
    </source>
</evidence>
<evidence type="ECO:0000313" key="6">
    <source>
        <dbReference type="Proteomes" id="UP000653472"/>
    </source>
</evidence>
<keyword evidence="2" id="KW-0645">Protease</keyword>
<evidence type="ECO:0000256" key="1">
    <source>
        <dbReference type="ARBA" id="ARBA00022801"/>
    </source>
</evidence>
<dbReference type="SUPFAM" id="SSF82171">
    <property type="entry name" value="DPP6 N-terminal domain-like"/>
    <property type="match status" value="1"/>
</dbReference>
<dbReference type="Proteomes" id="UP000653472">
    <property type="component" value="Unassembled WGS sequence"/>
</dbReference>
<keyword evidence="1" id="KW-0378">Hydrolase</keyword>
<dbReference type="GO" id="GO:0004252">
    <property type="term" value="F:serine-type endopeptidase activity"/>
    <property type="evidence" value="ECO:0007669"/>
    <property type="project" value="TreeGrafter"/>
</dbReference>
<evidence type="ECO:0000313" key="5">
    <source>
        <dbReference type="EMBL" id="NKF20801.1"/>
    </source>
</evidence>
<dbReference type="InterPro" id="IPR011659">
    <property type="entry name" value="WD40"/>
</dbReference>
<keyword evidence="6" id="KW-1185">Reference proteome</keyword>
<dbReference type="InterPro" id="IPR001375">
    <property type="entry name" value="Peptidase_S9_cat"/>
</dbReference>
<dbReference type="InterPro" id="IPR029058">
    <property type="entry name" value="AB_hydrolase_fold"/>
</dbReference>
<feature type="chain" id="PRO_5037928684" evidence="3">
    <location>
        <begin position="27"/>
        <end position="818"/>
    </location>
</feature>
<dbReference type="AlphaFoldDB" id="A0A969W504"/>
<evidence type="ECO:0000256" key="2">
    <source>
        <dbReference type="ARBA" id="ARBA00022825"/>
    </source>
</evidence>
<dbReference type="SUPFAM" id="SSF53474">
    <property type="entry name" value="alpha/beta-Hydrolases"/>
    <property type="match status" value="1"/>
</dbReference>
<dbReference type="PANTHER" id="PTHR42776:SF28">
    <property type="entry name" value="GLUTAMYL ENDOPEPTIDASE, CHLOROPLASTIC-RELATED"/>
    <property type="match status" value="1"/>
</dbReference>
<accession>A0A969W504</accession>
<sequence>MPHAALHLGRISLCVAMLSLARIALATDTFGYQLPPSPIPQMLDAPQTPAVGLDRQHHRLAIYGRESMPSIAALAEPVLRLAGHRINPRNDGPTDARSSWMNQLILEDIASGARHDVTLPSDARFTNPSWSPDGRWLALTLDTAQGLELWVVDSENNRAQRLSTVMLNATLGRAYQWLPDSSGLVARTVVTDRGPVPAAPTAPEGPIVQQSNGVSAATRTYEDLLKGPYDEALFDYYFTSQLARISIDGGVQKIGAPAVIADVDISPDGRYLLIASHHHPYSYLVTSSRFPTRFDVTDLRGQLIHTIVDRPLAENLPATFDAVVAGPRAIEWRSDAPATLMWAQAQDGGDPQRKTAIHDRLYLQAAPFNGPARVLADLAERYRDIAWGNGETALVTTRWWKTRHETRLIVTPAHPGKARVLTARNYQDAYHDPGDPLLESNVAGHSIMHFSVDGRSVLVRGDGATRGGTFPFLAALNLHTGTSQRLWQSAAPYYESVVALADDSGRALITRRESADDVPNYYLRQLDAPPAQVPRALTMFADPAPQFAGVTKQLITYRRADGVQLSGTLYLPAGYDAKRDGPLPMLMWAYPTEYTDAAVAGQVVDKGNRFTRPSGASPLFLLTQGYAILERPAMPIIGAHGAEPNDTYVEQLVADAQAAVDAVVALGVADRHRIAIGGHSYGAFMTANLLAHSNLFQAGIARSGAYNRTLTPFGFQAEQRTYWQATGTYTLMSPFTYANRIHAPILLIHGMADDNSGTFPIQSERFYAALKGNGATVRYVQLPDEAHGYRARESVLHTLWEMNRWLDLYLKGAAPTSP</sequence>
<dbReference type="Gene3D" id="3.40.50.1820">
    <property type="entry name" value="alpha/beta hydrolase"/>
    <property type="match status" value="1"/>
</dbReference>
<feature type="signal peptide" evidence="3">
    <location>
        <begin position="1"/>
        <end position="26"/>
    </location>
</feature>
<dbReference type="PANTHER" id="PTHR42776">
    <property type="entry name" value="SERINE PEPTIDASE S9 FAMILY MEMBER"/>
    <property type="match status" value="1"/>
</dbReference>